<reference evidence="1 2" key="1">
    <citation type="submission" date="2009-06" db="EMBL/GenBank/DDBJ databases">
        <title>Complete sequence of Thermotogales bacterium TBF 19.5.1.</title>
        <authorList>
            <consortium name="US DOE Joint Genome Institute"/>
            <person name="Lucas S."/>
            <person name="Copeland A."/>
            <person name="Lapidus A."/>
            <person name="Glavina del Rio T."/>
            <person name="Tice H."/>
            <person name="Bruce D."/>
            <person name="Goodwin L."/>
            <person name="Pitluck S."/>
            <person name="Chertkov O."/>
            <person name="Brettin T."/>
            <person name="Detter J.C."/>
            <person name="Han C."/>
            <person name="Schmutz J."/>
            <person name="Larimer F."/>
            <person name="Land M."/>
            <person name="Hauser L."/>
            <person name="Kyrpides N."/>
            <person name="Ovchinnikova G."/>
            <person name="Noll K."/>
        </authorList>
    </citation>
    <scope>NUCLEOTIDE SEQUENCE [LARGE SCALE GENOMIC DNA]</scope>
    <source>
        <strain evidence="2">ATCC BAA-1733 / DSM 21960 / TBF 19.5.1</strain>
    </source>
</reference>
<reference evidence="1 2" key="2">
    <citation type="journal article" date="2011" name="J. Bacteriol.">
        <title>Genome Sequence of Kosmotoga olearia Strain TBF 19.5.1, a Thermophilic Bacterium with a Wide Growth Temperature Range, Isolated from the Troll B Oil Platform in the North Sea.</title>
        <authorList>
            <person name="Swithers K.S."/>
            <person name="Dipippo J.L."/>
            <person name="Bruce D.C."/>
            <person name="Detter C."/>
            <person name="Tapia R."/>
            <person name="Han S."/>
            <person name="Goodwin L.A."/>
            <person name="Han J."/>
            <person name="Woyke T."/>
            <person name="Pitluck S."/>
            <person name="Pennacchio L."/>
            <person name="Nolan M."/>
            <person name="Mikhailova N."/>
            <person name="Land M.L."/>
            <person name="Nesbo C.L."/>
            <person name="Gogarten J.P."/>
            <person name="Noll K.M."/>
        </authorList>
    </citation>
    <scope>NUCLEOTIDE SEQUENCE [LARGE SCALE GENOMIC DNA]</scope>
    <source>
        <strain evidence="2">ATCC BAA-1733 / DSM 21960 / TBF 19.5.1</strain>
    </source>
</reference>
<evidence type="ECO:0000313" key="2">
    <source>
        <dbReference type="Proteomes" id="UP000002382"/>
    </source>
</evidence>
<dbReference type="EMBL" id="CP001634">
    <property type="protein sequence ID" value="ACR80275.1"/>
    <property type="molecule type" value="Genomic_DNA"/>
</dbReference>
<name>C5CF06_KOSOT</name>
<gene>
    <name evidence="1" type="ordered locus">Kole_1585</name>
</gene>
<dbReference type="OrthoDB" id="42726at2"/>
<dbReference type="RefSeq" id="WP_015868920.1">
    <property type="nucleotide sequence ID" value="NC_012785.1"/>
</dbReference>
<proteinExistence type="predicted"/>
<dbReference type="AlphaFoldDB" id="C5CF06"/>
<dbReference type="HOGENOM" id="CLU_615081_0_0_0"/>
<dbReference type="STRING" id="521045.Kole_1585"/>
<dbReference type="Proteomes" id="UP000002382">
    <property type="component" value="Chromosome"/>
</dbReference>
<sequence>MLRNFLLTFLLSVMLFGFAFGEKKYIPYNPSPSDNETIVPINGEVTLSWDISNPYNKTISYLLEIEDGDGKKSYRLKENHFKLAVSPGKIYRWKVTTIVYDKTYPGQFWNFTVPLQISSSFGTAGWDYFTTLEYAEKDIFRIVIKSLEPYKKSFRVIRITSAGEELGETTLEATNFEVLAMNGDRFFGAIYDESVYLPAMIKDGLVNILTDKKYSLLKEPKPLGNNTFLILGKTQDGTPVLQKLNLTGSSTSSIIKLPPLEPETLSFKNDLTIVAGFIKKDSEILPAVTVLKGYKITRYLELPMIGRFTDAFVTKNGIYLLGEIDSPFDQDNDLLLVKLDPMGHLLWKISIDNDGDDIAGDIKVFGDNVIVTGSVYRDKDYDVYLFKTDLDGKSRYVYYTDSDTDEFASELYIGTLGYHIFGWKNTPGKKSDVFMRFIYKGALGK</sequence>
<accession>C5CF06</accession>
<protein>
    <recommendedName>
        <fullName evidence="3">Fibronectin type-III domain-containing protein</fullName>
    </recommendedName>
</protein>
<evidence type="ECO:0000313" key="1">
    <source>
        <dbReference type="EMBL" id="ACR80275.1"/>
    </source>
</evidence>
<dbReference type="KEGG" id="kol:Kole_1585"/>
<organism evidence="1 2">
    <name type="scientific">Kosmotoga olearia (strain ATCC BAA-1733 / DSM 21960 / TBF 19.5.1)</name>
    <dbReference type="NCBI Taxonomy" id="521045"/>
    <lineage>
        <taxon>Bacteria</taxon>
        <taxon>Thermotogati</taxon>
        <taxon>Thermotogota</taxon>
        <taxon>Thermotogae</taxon>
        <taxon>Kosmotogales</taxon>
        <taxon>Kosmotogaceae</taxon>
        <taxon>Kosmotoga</taxon>
    </lineage>
</organism>
<keyword evidence="2" id="KW-1185">Reference proteome</keyword>
<evidence type="ECO:0008006" key="3">
    <source>
        <dbReference type="Google" id="ProtNLM"/>
    </source>
</evidence>